<dbReference type="EMBL" id="CAJSLV010000042">
    <property type="protein sequence ID" value="CAG6392002.1"/>
    <property type="molecule type" value="Genomic_DNA"/>
</dbReference>
<feature type="compositionally biased region" description="Gly residues" evidence="1">
    <location>
        <begin position="38"/>
        <end position="50"/>
    </location>
</feature>
<comment type="caution">
    <text evidence="2">The sequence shown here is derived from an EMBL/GenBank/DDBJ whole genome shotgun (WGS) entry which is preliminary data.</text>
</comment>
<keyword evidence="3" id="KW-1185">Reference proteome</keyword>
<protein>
    <submittedName>
        <fullName evidence="2">Uncharacterized protein</fullName>
    </submittedName>
</protein>
<evidence type="ECO:0000313" key="3">
    <source>
        <dbReference type="Proteomes" id="UP001152519"/>
    </source>
</evidence>
<gene>
    <name evidence="2" type="ORF">SCOCK_140200</name>
</gene>
<organism evidence="2 3">
    <name type="scientific">Actinacidiphila cocklensis</name>
    <dbReference type="NCBI Taxonomy" id="887465"/>
    <lineage>
        <taxon>Bacteria</taxon>
        <taxon>Bacillati</taxon>
        <taxon>Actinomycetota</taxon>
        <taxon>Actinomycetes</taxon>
        <taxon>Kitasatosporales</taxon>
        <taxon>Streptomycetaceae</taxon>
        <taxon>Actinacidiphila</taxon>
    </lineage>
</organism>
<sequence length="179" mass="18453">MAGDAQPAGRTRLRTVGGRDSRRPRAGAACRGAHRGNGLPGGPVAAGGRAGAHRDRGVQRQDRGRRPARGPRAEPARPPGRVRHRLRRQRTRPVHPADAHHRTAAAGGDGAYGGLAADAPAGRTRHRHPARGTRHPAGPAGFHRTGALTAGLRVAAAPCVKGAGAGRSGRDRPAPTAEL</sequence>
<feature type="compositionally biased region" description="Basic residues" evidence="1">
    <location>
        <begin position="123"/>
        <end position="134"/>
    </location>
</feature>
<feature type="region of interest" description="Disordered" evidence="1">
    <location>
        <begin position="1"/>
        <end position="144"/>
    </location>
</feature>
<feature type="compositionally biased region" description="Basic and acidic residues" evidence="1">
    <location>
        <begin position="52"/>
        <end position="75"/>
    </location>
</feature>
<evidence type="ECO:0000256" key="1">
    <source>
        <dbReference type="SAM" id="MobiDB-lite"/>
    </source>
</evidence>
<dbReference type="Proteomes" id="UP001152519">
    <property type="component" value="Unassembled WGS sequence"/>
</dbReference>
<feature type="compositionally biased region" description="Basic residues" evidence="1">
    <location>
        <begin position="80"/>
        <end position="93"/>
    </location>
</feature>
<reference evidence="2" key="1">
    <citation type="submission" date="2021-05" db="EMBL/GenBank/DDBJ databases">
        <authorList>
            <person name="Arsene-Ploetze F."/>
        </authorList>
    </citation>
    <scope>NUCLEOTIDE SEQUENCE</scope>
    <source>
        <strain evidence="2">DSM 42138</strain>
    </source>
</reference>
<evidence type="ECO:0000313" key="2">
    <source>
        <dbReference type="EMBL" id="CAG6392002.1"/>
    </source>
</evidence>
<proteinExistence type="predicted"/>
<dbReference type="AlphaFoldDB" id="A0A9W4DKU0"/>
<name>A0A9W4DKU0_9ACTN</name>
<accession>A0A9W4DKU0</accession>